<evidence type="ECO:0000256" key="2">
    <source>
        <dbReference type="ARBA" id="ARBA00022679"/>
    </source>
</evidence>
<gene>
    <name evidence="8" type="ORF">AEAE_0348</name>
</gene>
<protein>
    <recommendedName>
        <fullName evidence="1">DNA-directed DNA polymerase</fullName>
        <ecNumber evidence="1">2.7.7.7</ecNumber>
    </recommendedName>
</protein>
<dbReference type="GO" id="GO:0003677">
    <property type="term" value="F:DNA binding"/>
    <property type="evidence" value="ECO:0007669"/>
    <property type="project" value="InterPro"/>
</dbReference>
<dbReference type="GO" id="GO:0009360">
    <property type="term" value="C:DNA polymerase III complex"/>
    <property type="evidence" value="ECO:0007669"/>
    <property type="project" value="TreeGrafter"/>
</dbReference>
<dbReference type="AlphaFoldDB" id="A0A261F9N5"/>
<dbReference type="SUPFAM" id="SSF52540">
    <property type="entry name" value="P-loop containing nucleoside triphosphate hydrolases"/>
    <property type="match status" value="1"/>
</dbReference>
<dbReference type="InterPro" id="IPR008921">
    <property type="entry name" value="DNA_pol3_clamp-load_cplx_C"/>
</dbReference>
<dbReference type="NCBIfam" id="TIGR01128">
    <property type="entry name" value="holA"/>
    <property type="match status" value="1"/>
</dbReference>
<reference evidence="8 9" key="1">
    <citation type="journal article" date="2017" name="BMC Genomics">
        <title>Comparative genomic and phylogenomic analyses of the Bifidobacteriaceae family.</title>
        <authorList>
            <person name="Lugli G.A."/>
            <person name="Milani C."/>
            <person name="Turroni F."/>
            <person name="Duranti S."/>
            <person name="Mancabelli L."/>
            <person name="Mangifesta M."/>
            <person name="Ferrario C."/>
            <person name="Modesto M."/>
            <person name="Mattarelli P."/>
            <person name="Jiri K."/>
            <person name="van Sinderen D."/>
            <person name="Ventura M."/>
        </authorList>
    </citation>
    <scope>NUCLEOTIDE SEQUENCE [LARGE SCALE GENOMIC DNA]</scope>
    <source>
        <strain evidence="8 9">LMG 21773</strain>
    </source>
</reference>
<evidence type="ECO:0000256" key="1">
    <source>
        <dbReference type="ARBA" id="ARBA00012417"/>
    </source>
</evidence>
<evidence type="ECO:0000256" key="7">
    <source>
        <dbReference type="ARBA" id="ARBA00049244"/>
    </source>
</evidence>
<accession>A0A261F9N5</accession>
<dbReference type="Gene3D" id="1.20.272.10">
    <property type="match status" value="1"/>
</dbReference>
<proteinExistence type="inferred from homology"/>
<dbReference type="GO" id="GO:0003887">
    <property type="term" value="F:DNA-directed DNA polymerase activity"/>
    <property type="evidence" value="ECO:0007669"/>
    <property type="project" value="UniProtKB-KW"/>
</dbReference>
<evidence type="ECO:0000256" key="3">
    <source>
        <dbReference type="ARBA" id="ARBA00022695"/>
    </source>
</evidence>
<keyword evidence="3" id="KW-0548">Nucleotidyltransferase</keyword>
<dbReference type="Proteomes" id="UP000228976">
    <property type="component" value="Unassembled WGS sequence"/>
</dbReference>
<dbReference type="Gene3D" id="3.40.50.300">
    <property type="entry name" value="P-loop containing nucleotide triphosphate hydrolases"/>
    <property type="match status" value="1"/>
</dbReference>
<evidence type="ECO:0000256" key="4">
    <source>
        <dbReference type="ARBA" id="ARBA00022705"/>
    </source>
</evidence>
<keyword evidence="5" id="KW-0239">DNA-directed DNA polymerase</keyword>
<keyword evidence="2" id="KW-0808">Transferase</keyword>
<dbReference type="InterPro" id="IPR005790">
    <property type="entry name" value="DNA_polIII_delta"/>
</dbReference>
<comment type="similarity">
    <text evidence="6">Belongs to the DNA polymerase HolA subunit family.</text>
</comment>
<comment type="caution">
    <text evidence="8">The sequence shown here is derived from an EMBL/GenBank/DDBJ whole genome shotgun (WGS) entry which is preliminary data.</text>
</comment>
<dbReference type="EC" id="2.7.7.7" evidence="1"/>
<dbReference type="InterPro" id="IPR027417">
    <property type="entry name" value="P-loop_NTPase"/>
</dbReference>
<organism evidence="8 9">
    <name type="scientific">Aeriscardovia aeriphila</name>
    <dbReference type="NCBI Taxonomy" id="218139"/>
    <lineage>
        <taxon>Bacteria</taxon>
        <taxon>Bacillati</taxon>
        <taxon>Actinomycetota</taxon>
        <taxon>Actinomycetes</taxon>
        <taxon>Bifidobacteriales</taxon>
        <taxon>Bifidobacteriaceae</taxon>
        <taxon>Aeriscardovia</taxon>
    </lineage>
</organism>
<sequence>MMAQTVQTPALSVINGGDEFLNSRQARQLRDHLRGDMPEAEIISLDAQDASAADLWEAASPSLLSTQSIVIIDNLDKASDELVDALVSFAQEAKKTHNLDNRVIARKPQGQKGQGILNQLSRAGAQVIAVADFDVNAEFTAHQRTVTAQAAQRIRDVLGSDSGAMAALVDQLCDDTDANPVDIAQVDQVLEGSPEVTGFQISDAAFSGNAAQAIVALRDGLSHGIAPAAIIGALAAHLRQLTLSAVDPRKLPNGVFRSDWVRNHYRKESQGWTSQGIIACFRALAQADSDAKSSGADPLYRLESAVELIARKGR</sequence>
<keyword evidence="4" id="KW-0235">DNA replication</keyword>
<dbReference type="OrthoDB" id="8478864at2"/>
<dbReference type="PANTHER" id="PTHR34388">
    <property type="entry name" value="DNA POLYMERASE III SUBUNIT DELTA"/>
    <property type="match status" value="1"/>
</dbReference>
<dbReference type="RefSeq" id="WP_094689465.1">
    <property type="nucleotide sequence ID" value="NZ_JACBYZ010000001.1"/>
</dbReference>
<evidence type="ECO:0000313" key="8">
    <source>
        <dbReference type="EMBL" id="OZG55860.1"/>
    </source>
</evidence>
<dbReference type="PANTHER" id="PTHR34388:SF1">
    <property type="entry name" value="DNA POLYMERASE III SUBUNIT DELTA"/>
    <property type="match status" value="1"/>
</dbReference>
<dbReference type="EMBL" id="MWWU01000002">
    <property type="protein sequence ID" value="OZG55860.1"/>
    <property type="molecule type" value="Genomic_DNA"/>
</dbReference>
<dbReference type="GO" id="GO:0006261">
    <property type="term" value="P:DNA-templated DNA replication"/>
    <property type="evidence" value="ECO:0007669"/>
    <property type="project" value="TreeGrafter"/>
</dbReference>
<keyword evidence="9" id="KW-1185">Reference proteome</keyword>
<comment type="catalytic activity">
    <reaction evidence="7">
        <text>DNA(n) + a 2'-deoxyribonucleoside 5'-triphosphate = DNA(n+1) + diphosphate</text>
        <dbReference type="Rhea" id="RHEA:22508"/>
        <dbReference type="Rhea" id="RHEA-COMP:17339"/>
        <dbReference type="Rhea" id="RHEA-COMP:17340"/>
        <dbReference type="ChEBI" id="CHEBI:33019"/>
        <dbReference type="ChEBI" id="CHEBI:61560"/>
        <dbReference type="ChEBI" id="CHEBI:173112"/>
        <dbReference type="EC" id="2.7.7.7"/>
    </reaction>
</comment>
<name>A0A261F9N5_9BIFI</name>
<evidence type="ECO:0000256" key="5">
    <source>
        <dbReference type="ARBA" id="ARBA00022932"/>
    </source>
</evidence>
<dbReference type="SUPFAM" id="SSF48019">
    <property type="entry name" value="post-AAA+ oligomerization domain-like"/>
    <property type="match status" value="1"/>
</dbReference>
<evidence type="ECO:0000256" key="6">
    <source>
        <dbReference type="ARBA" id="ARBA00034754"/>
    </source>
</evidence>
<evidence type="ECO:0000313" key="9">
    <source>
        <dbReference type="Proteomes" id="UP000228976"/>
    </source>
</evidence>